<dbReference type="Pfam" id="PF09339">
    <property type="entry name" value="HTH_IclR"/>
    <property type="match status" value="1"/>
</dbReference>
<dbReference type="KEGG" id="cid:P73_2099"/>
<dbReference type="SUPFAM" id="SSF46785">
    <property type="entry name" value="Winged helix' DNA-binding domain"/>
    <property type="match status" value="1"/>
</dbReference>
<organism evidence="4 5">
    <name type="scientific">Celeribacter indicus</name>
    <dbReference type="NCBI Taxonomy" id="1208324"/>
    <lineage>
        <taxon>Bacteria</taxon>
        <taxon>Pseudomonadati</taxon>
        <taxon>Pseudomonadota</taxon>
        <taxon>Alphaproteobacteria</taxon>
        <taxon>Rhodobacterales</taxon>
        <taxon>Roseobacteraceae</taxon>
        <taxon>Celeribacter</taxon>
    </lineage>
</organism>
<dbReference type="PANTHER" id="PTHR30136:SF35">
    <property type="entry name" value="HTH-TYPE TRANSCRIPTIONAL REGULATOR RV1719"/>
    <property type="match status" value="1"/>
</dbReference>
<dbReference type="InterPro" id="IPR050707">
    <property type="entry name" value="HTH_MetabolicPath_Reg"/>
</dbReference>
<accession>A0A0B5DUW3</accession>
<dbReference type="GO" id="GO:0003700">
    <property type="term" value="F:DNA-binding transcription factor activity"/>
    <property type="evidence" value="ECO:0007669"/>
    <property type="project" value="TreeGrafter"/>
</dbReference>
<keyword evidence="1" id="KW-0805">Transcription regulation</keyword>
<evidence type="ECO:0000313" key="4">
    <source>
        <dbReference type="EMBL" id="AJE46814.1"/>
    </source>
</evidence>
<protein>
    <submittedName>
        <fullName evidence="4">Putative transcriptional regulator</fullName>
    </submittedName>
</protein>
<dbReference type="InterPro" id="IPR036390">
    <property type="entry name" value="WH_DNA-bd_sf"/>
</dbReference>
<reference evidence="4 5" key="1">
    <citation type="journal article" date="2014" name="Int. J. Syst. Evol. Microbiol.">
        <title>Celeribacter indicus sp. nov., a polycyclic aromatic hydrocarbon-degrading bacterium from deep-sea sediment and reclassification of Huaishuia halophila as Celeribacter halophilus comb. nov.</title>
        <authorList>
            <person name="Lai Q."/>
            <person name="Cao J."/>
            <person name="Yuan J."/>
            <person name="Li F."/>
            <person name="Shao Z."/>
        </authorList>
    </citation>
    <scope>NUCLEOTIDE SEQUENCE [LARGE SCALE GENOMIC DNA]</scope>
    <source>
        <strain evidence="4">P73</strain>
    </source>
</reference>
<dbReference type="RefSeq" id="WP_043869535.1">
    <property type="nucleotide sequence ID" value="NZ_CP004393.1"/>
</dbReference>
<dbReference type="PROSITE" id="PS51077">
    <property type="entry name" value="HTH_ICLR"/>
    <property type="match status" value="1"/>
</dbReference>
<feature type="domain" description="HTH iclR-type" evidence="3">
    <location>
        <begin position="6"/>
        <end position="68"/>
    </location>
</feature>
<proteinExistence type="predicted"/>
<dbReference type="EMBL" id="CP004393">
    <property type="protein sequence ID" value="AJE46814.1"/>
    <property type="molecule type" value="Genomic_DNA"/>
</dbReference>
<dbReference type="PANTHER" id="PTHR30136">
    <property type="entry name" value="HELIX-TURN-HELIX TRANSCRIPTIONAL REGULATOR, ICLR FAMILY"/>
    <property type="match status" value="1"/>
</dbReference>
<dbReference type="Gene3D" id="3.30.450.40">
    <property type="match status" value="1"/>
</dbReference>
<gene>
    <name evidence="4" type="ORF">P73_2099</name>
</gene>
<keyword evidence="5" id="KW-1185">Reference proteome</keyword>
<dbReference type="InterPro" id="IPR005471">
    <property type="entry name" value="Tscrpt_reg_IclR_N"/>
</dbReference>
<evidence type="ECO:0000259" key="3">
    <source>
        <dbReference type="PROSITE" id="PS51077"/>
    </source>
</evidence>
<dbReference type="InterPro" id="IPR036388">
    <property type="entry name" value="WH-like_DNA-bd_sf"/>
</dbReference>
<dbReference type="GO" id="GO:0003677">
    <property type="term" value="F:DNA binding"/>
    <property type="evidence" value="ECO:0007669"/>
    <property type="project" value="InterPro"/>
</dbReference>
<dbReference type="STRING" id="1208324.P73_2099"/>
<dbReference type="OrthoDB" id="1634354at2"/>
<dbReference type="GO" id="GO:0045892">
    <property type="term" value="P:negative regulation of DNA-templated transcription"/>
    <property type="evidence" value="ECO:0007669"/>
    <property type="project" value="TreeGrafter"/>
</dbReference>
<dbReference type="HOGENOM" id="CLU_062618_3_0_5"/>
<dbReference type="Gene3D" id="1.10.10.10">
    <property type="entry name" value="Winged helix-like DNA-binding domain superfamily/Winged helix DNA-binding domain"/>
    <property type="match status" value="1"/>
</dbReference>
<dbReference type="AlphaFoldDB" id="A0A0B5DUW3"/>
<evidence type="ECO:0000256" key="2">
    <source>
        <dbReference type="ARBA" id="ARBA00023163"/>
    </source>
</evidence>
<dbReference type="SUPFAM" id="SSF55781">
    <property type="entry name" value="GAF domain-like"/>
    <property type="match status" value="1"/>
</dbReference>
<dbReference type="Proteomes" id="UP000031521">
    <property type="component" value="Chromosome"/>
</dbReference>
<dbReference type="InterPro" id="IPR029016">
    <property type="entry name" value="GAF-like_dom_sf"/>
</dbReference>
<evidence type="ECO:0000256" key="1">
    <source>
        <dbReference type="ARBA" id="ARBA00023015"/>
    </source>
</evidence>
<evidence type="ECO:0000313" key="5">
    <source>
        <dbReference type="Proteomes" id="UP000031521"/>
    </source>
</evidence>
<sequence length="266" mass="29971">MTRNSVKSAERVFQILEHFARTREPARLSEVAASLDHPVSSVSALLKCMVDQGYMNFDDRTRRYMPAARIAHLGSWLNFDAYEQTAVLEAMYRLREAANESVVLATPTDIYLEYIDTLHGWEGINIRRGTRRLLVQSGTGWLFLARMDLAQALAIYRRTIELGELRQDEFSETEFLKKLIEHRDMDISFVHARELLRPTAHWGAAMISMIIPTPPGHRGLAMGVHGLAERLETKRARVSDLFHEIAAELEADLAQTAGSAPAATAP</sequence>
<keyword evidence="2" id="KW-0804">Transcription</keyword>
<name>A0A0B5DUW3_9RHOB</name>